<keyword evidence="6 12" id="KW-0812">Transmembrane</keyword>
<dbReference type="RefSeq" id="XP_058312193.1">
    <property type="nucleotide sequence ID" value="XM_058449849.1"/>
</dbReference>
<proteinExistence type="inferred from homology"/>
<feature type="repeat" description="Solcar" evidence="12">
    <location>
        <begin position="264"/>
        <end position="347"/>
    </location>
</feature>
<dbReference type="InterPro" id="IPR002067">
    <property type="entry name" value="MCP"/>
</dbReference>
<reference evidence="16" key="2">
    <citation type="journal article" date="2023" name="IMA Fungus">
        <title>Comparative genomic study of the Penicillium genus elucidates a diverse pangenome and 15 lateral gene transfer events.</title>
        <authorList>
            <person name="Petersen C."/>
            <person name="Sorensen T."/>
            <person name="Nielsen M.R."/>
            <person name="Sondergaard T.E."/>
            <person name="Sorensen J.L."/>
            <person name="Fitzpatrick D.A."/>
            <person name="Frisvad J.C."/>
            <person name="Nielsen K.L."/>
        </authorList>
    </citation>
    <scope>NUCLEOTIDE SEQUENCE</scope>
    <source>
        <strain evidence="16">IBT 15544</strain>
    </source>
</reference>
<dbReference type="Proteomes" id="UP001150904">
    <property type="component" value="Unassembled WGS sequence"/>
</dbReference>
<gene>
    <name evidence="16" type="ORF">N7498_002787</name>
</gene>
<evidence type="ECO:0000256" key="5">
    <source>
        <dbReference type="ARBA" id="ARBA00022448"/>
    </source>
</evidence>
<dbReference type="AlphaFoldDB" id="A0A9W9TC98"/>
<evidence type="ECO:0000256" key="4">
    <source>
        <dbReference type="ARBA" id="ARBA00021935"/>
    </source>
</evidence>
<keyword evidence="11 12" id="KW-0472">Membrane</keyword>
<evidence type="ECO:0000256" key="6">
    <source>
        <dbReference type="ARBA" id="ARBA00022692"/>
    </source>
</evidence>
<dbReference type="PRINTS" id="PR00926">
    <property type="entry name" value="MITOCARRIER"/>
</dbReference>
<evidence type="ECO:0000256" key="12">
    <source>
        <dbReference type="PROSITE-ProRule" id="PRU00282"/>
    </source>
</evidence>
<evidence type="ECO:0000313" key="16">
    <source>
        <dbReference type="EMBL" id="KAJ5216380.1"/>
    </source>
</evidence>
<evidence type="ECO:0000256" key="3">
    <source>
        <dbReference type="ARBA" id="ARBA00006375"/>
    </source>
</evidence>
<reference evidence="16" key="1">
    <citation type="submission" date="2022-12" db="EMBL/GenBank/DDBJ databases">
        <authorList>
            <person name="Petersen C."/>
        </authorList>
    </citation>
    <scope>NUCLEOTIDE SEQUENCE</scope>
    <source>
        <strain evidence="16">IBT 15544</strain>
    </source>
</reference>
<evidence type="ECO:0000256" key="2">
    <source>
        <dbReference type="ARBA" id="ARBA00004448"/>
    </source>
</evidence>
<evidence type="ECO:0000256" key="15">
    <source>
        <dbReference type="SAM" id="Phobius"/>
    </source>
</evidence>
<keyword evidence="9 15" id="KW-1133">Transmembrane helix</keyword>
<comment type="caution">
    <text evidence="16">The sequence shown here is derived from an EMBL/GenBank/DDBJ whole genome shotgun (WGS) entry which is preliminary data.</text>
</comment>
<dbReference type="InterPro" id="IPR018108">
    <property type="entry name" value="MCP_transmembrane"/>
</dbReference>
<dbReference type="PROSITE" id="PS50920">
    <property type="entry name" value="SOLCAR"/>
    <property type="match status" value="3"/>
</dbReference>
<accession>A0A9W9TC98</accession>
<comment type="subcellular location">
    <subcellularLocation>
        <location evidence="2">Mitochondrion inner membrane</location>
        <topology evidence="2">Multi-pass membrane protein</topology>
    </subcellularLocation>
</comment>
<evidence type="ECO:0000256" key="11">
    <source>
        <dbReference type="ARBA" id="ARBA00023136"/>
    </source>
</evidence>
<keyword evidence="17" id="KW-1185">Reference proteome</keyword>
<evidence type="ECO:0000256" key="1">
    <source>
        <dbReference type="ARBA" id="ARBA00002238"/>
    </source>
</evidence>
<dbReference type="EMBL" id="JAPQKR010000005">
    <property type="protein sequence ID" value="KAJ5216380.1"/>
    <property type="molecule type" value="Genomic_DNA"/>
</dbReference>
<dbReference type="PANTHER" id="PTHR24089">
    <property type="entry name" value="SOLUTE CARRIER FAMILY 25"/>
    <property type="match status" value="1"/>
</dbReference>
<keyword evidence="5 13" id="KW-0813">Transport</keyword>
<keyword evidence="8" id="KW-0999">Mitochondrion inner membrane</keyword>
<feature type="repeat" description="Solcar" evidence="12">
    <location>
        <begin position="39"/>
        <end position="130"/>
    </location>
</feature>
<organism evidence="16 17">
    <name type="scientific">Penicillium cinerascens</name>
    <dbReference type="NCBI Taxonomy" id="70096"/>
    <lineage>
        <taxon>Eukaryota</taxon>
        <taxon>Fungi</taxon>
        <taxon>Dikarya</taxon>
        <taxon>Ascomycota</taxon>
        <taxon>Pezizomycotina</taxon>
        <taxon>Eurotiomycetes</taxon>
        <taxon>Eurotiomycetidae</taxon>
        <taxon>Eurotiales</taxon>
        <taxon>Aspergillaceae</taxon>
        <taxon>Penicillium</taxon>
    </lineage>
</organism>
<evidence type="ECO:0000256" key="9">
    <source>
        <dbReference type="ARBA" id="ARBA00022989"/>
    </source>
</evidence>
<feature type="transmembrane region" description="Helical" evidence="15">
    <location>
        <begin position="318"/>
        <end position="341"/>
    </location>
</feature>
<dbReference type="InterPro" id="IPR023395">
    <property type="entry name" value="MCP_dom_sf"/>
</dbReference>
<keyword evidence="10" id="KW-0496">Mitochondrion</keyword>
<name>A0A9W9TC98_9EURO</name>
<evidence type="ECO:0000256" key="8">
    <source>
        <dbReference type="ARBA" id="ARBA00022792"/>
    </source>
</evidence>
<evidence type="ECO:0000256" key="7">
    <source>
        <dbReference type="ARBA" id="ARBA00022737"/>
    </source>
</evidence>
<evidence type="ECO:0000256" key="13">
    <source>
        <dbReference type="RuleBase" id="RU000488"/>
    </source>
</evidence>
<evidence type="ECO:0000313" key="17">
    <source>
        <dbReference type="Proteomes" id="UP001150904"/>
    </source>
</evidence>
<comment type="function">
    <text evidence="1">Mitochondrial transporter that mediates uptake of thiamine pyrophosphate (ThPP) into mitochondria.</text>
</comment>
<sequence length="350" mass="38941">MAPPRTIPDSAGELKIPSTESVAKPQKSYEPAAQTRSFQYIIKSGLAGGLAGCAAKSLVAPLDRVKILFQTSTPEFARYTGSWAGFMSAITAIRHKEGFRGLYKGHSATLLQKFPYAAINFLAYEQIRAIIIPTPDKKTPLRQLLSGSLAGSASILFTYPLDLIRVRLAIETRTHRPSWKDICLQIYHEHDAPLRPRHLKGFLPQLGITNFYRGFGPTILGMIPYAGMSFFTHEIIGDWLRRPVFAPYTVSEKRSSKHPERPQLVTAAELFAGGLAGVIAQTASYPLEVLRRRMQVGGNRLGMAETCRKIWSEKGFRGFYVGMTIGYIKVVPMVATSFLVYERLKWAMGI</sequence>
<feature type="region of interest" description="Disordered" evidence="14">
    <location>
        <begin position="1"/>
        <end position="28"/>
    </location>
</feature>
<comment type="similarity">
    <text evidence="3 13">Belongs to the mitochondrial carrier (TC 2.A.29) family.</text>
</comment>
<dbReference type="InterPro" id="IPR002167">
    <property type="entry name" value="GDC-like"/>
</dbReference>
<dbReference type="GO" id="GO:0055085">
    <property type="term" value="P:transmembrane transport"/>
    <property type="evidence" value="ECO:0007669"/>
    <property type="project" value="InterPro"/>
</dbReference>
<keyword evidence="7" id="KW-0677">Repeat</keyword>
<dbReference type="SUPFAM" id="SSF103506">
    <property type="entry name" value="Mitochondrial carrier"/>
    <property type="match status" value="1"/>
</dbReference>
<dbReference type="OrthoDB" id="270584at2759"/>
<dbReference type="PRINTS" id="PR00928">
    <property type="entry name" value="GRAVESDC"/>
</dbReference>
<dbReference type="GO" id="GO:0005743">
    <property type="term" value="C:mitochondrial inner membrane"/>
    <property type="evidence" value="ECO:0007669"/>
    <property type="project" value="UniProtKB-SubCell"/>
</dbReference>
<dbReference type="Pfam" id="PF00153">
    <property type="entry name" value="Mito_carr"/>
    <property type="match status" value="3"/>
</dbReference>
<feature type="repeat" description="Solcar" evidence="12">
    <location>
        <begin position="138"/>
        <end position="239"/>
    </location>
</feature>
<protein>
    <recommendedName>
        <fullName evidence="4">Mitochondrial thiamine pyrophosphate carrier 1</fullName>
    </recommendedName>
</protein>
<evidence type="ECO:0000256" key="10">
    <source>
        <dbReference type="ARBA" id="ARBA00023128"/>
    </source>
</evidence>
<dbReference type="Gene3D" id="1.50.40.10">
    <property type="entry name" value="Mitochondrial carrier domain"/>
    <property type="match status" value="1"/>
</dbReference>
<evidence type="ECO:0000256" key="14">
    <source>
        <dbReference type="SAM" id="MobiDB-lite"/>
    </source>
</evidence>
<dbReference type="GeneID" id="83177150"/>